<feature type="transmembrane region" description="Helical" evidence="2">
    <location>
        <begin position="288"/>
        <end position="307"/>
    </location>
</feature>
<sequence length="428" mass="47039">MGGRKVCAWLLANCEVQLCSALAAVSILGVVVMCPVMLDPAIDTLVSSFDEGMCQTVYNQVLRGLSNCTWTSCREGCTAEVYSCFHIIVLYVKGTADNLEAFHKTRANANHIVSPNSVRLDDEEHEISSDIIESILGGSGNETTTSSEKTQLSKRSGDLQTDPQGESPNWILSPLHDLRVYERNNTFIRDLDANLLSMMNQIRHNVEIESSRSGEEFANDLNATLNMLGIGALLPNPQGCVYPSDTTCVEFLKKYGRPGGPVYPCYISKSNASTVVTKVDKAAAVRHIFYSFIPLVIASGVFTYLFYRVGLIGSSRRSRKHHGDEELGSDDEGGSQRNFKERNGGLHNGAPPVVKKKMRKKFLPKNSSKKRRKGKIFNKKNLLSIKQLSIKSPSSSRRTPSMSIGAISDDGFSGSNSYSNHRTSVNLL</sequence>
<feature type="compositionally biased region" description="Polar residues" evidence="1">
    <location>
        <begin position="141"/>
        <end position="167"/>
    </location>
</feature>
<dbReference type="GO" id="GO:0017080">
    <property type="term" value="F:sodium channel regulator activity"/>
    <property type="evidence" value="ECO:0007669"/>
    <property type="project" value="TreeGrafter"/>
</dbReference>
<keyword evidence="3" id="KW-0732">Signal</keyword>
<dbReference type="EMBL" id="LJIJ01000302">
    <property type="protein sequence ID" value="ODM99060.1"/>
    <property type="molecule type" value="Genomic_DNA"/>
</dbReference>
<dbReference type="AlphaFoldDB" id="A0A1D2N1F6"/>
<keyword evidence="2" id="KW-0472">Membrane</keyword>
<dbReference type="PANTHER" id="PTHR12335:SF6">
    <property type="entry name" value="PROTEIN TIPE"/>
    <property type="match status" value="1"/>
</dbReference>
<dbReference type="GO" id="GO:0005886">
    <property type="term" value="C:plasma membrane"/>
    <property type="evidence" value="ECO:0007669"/>
    <property type="project" value="TreeGrafter"/>
</dbReference>
<feature type="compositionally biased region" description="Low complexity" evidence="1">
    <location>
        <begin position="388"/>
        <end position="403"/>
    </location>
</feature>
<dbReference type="OrthoDB" id="6350671at2759"/>
<feature type="chain" id="PRO_5008904884" evidence="3">
    <location>
        <begin position="22"/>
        <end position="428"/>
    </location>
</feature>
<dbReference type="PANTHER" id="PTHR12335">
    <property type="entry name" value="TIPE PROTEIN TEMPERATURE-INDUCED PARALYTIC E"/>
    <property type="match status" value="1"/>
</dbReference>
<feature type="compositionally biased region" description="Polar residues" evidence="1">
    <location>
        <begin position="413"/>
        <end position="428"/>
    </location>
</feature>
<dbReference type="Pfam" id="PF16972">
    <property type="entry name" value="TipE"/>
    <property type="match status" value="1"/>
</dbReference>
<protein>
    <submittedName>
        <fullName evidence="4">Protein tipE</fullName>
    </submittedName>
</protein>
<evidence type="ECO:0000313" key="5">
    <source>
        <dbReference type="Proteomes" id="UP000094527"/>
    </source>
</evidence>
<accession>A0A1D2N1F6</accession>
<comment type="caution">
    <text evidence="4">The sequence shown here is derived from an EMBL/GenBank/DDBJ whole genome shotgun (WGS) entry which is preliminary data.</text>
</comment>
<dbReference type="Proteomes" id="UP000094527">
    <property type="component" value="Unassembled WGS sequence"/>
</dbReference>
<feature type="region of interest" description="Disordered" evidence="1">
    <location>
        <begin position="388"/>
        <end position="428"/>
    </location>
</feature>
<dbReference type="GO" id="GO:0002028">
    <property type="term" value="P:regulation of sodium ion transport"/>
    <property type="evidence" value="ECO:0007669"/>
    <property type="project" value="TreeGrafter"/>
</dbReference>
<gene>
    <name evidence="4" type="ORF">Ocin01_07621</name>
</gene>
<evidence type="ECO:0000256" key="2">
    <source>
        <dbReference type="SAM" id="Phobius"/>
    </source>
</evidence>
<keyword evidence="2" id="KW-1133">Transmembrane helix</keyword>
<reference evidence="4 5" key="1">
    <citation type="journal article" date="2016" name="Genome Biol. Evol.">
        <title>Gene Family Evolution Reflects Adaptation to Soil Environmental Stressors in the Genome of the Collembolan Orchesella cincta.</title>
        <authorList>
            <person name="Faddeeva-Vakhrusheva A."/>
            <person name="Derks M.F."/>
            <person name="Anvar S.Y."/>
            <person name="Agamennone V."/>
            <person name="Suring W."/>
            <person name="Smit S."/>
            <person name="van Straalen N.M."/>
            <person name="Roelofs D."/>
        </authorList>
    </citation>
    <scope>NUCLEOTIDE SEQUENCE [LARGE SCALE GENOMIC DNA]</scope>
    <source>
        <tissue evidence="4">Mixed pool</tissue>
    </source>
</reference>
<evidence type="ECO:0000256" key="3">
    <source>
        <dbReference type="SAM" id="SignalP"/>
    </source>
</evidence>
<evidence type="ECO:0000256" key="1">
    <source>
        <dbReference type="SAM" id="MobiDB-lite"/>
    </source>
</evidence>
<keyword evidence="5" id="KW-1185">Reference proteome</keyword>
<proteinExistence type="predicted"/>
<feature type="region of interest" description="Disordered" evidence="1">
    <location>
        <begin position="136"/>
        <end position="167"/>
    </location>
</feature>
<feature type="signal peptide" evidence="3">
    <location>
        <begin position="1"/>
        <end position="21"/>
    </location>
</feature>
<feature type="compositionally biased region" description="Basic residues" evidence="1">
    <location>
        <begin position="354"/>
        <end position="376"/>
    </location>
</feature>
<organism evidence="4 5">
    <name type="scientific">Orchesella cincta</name>
    <name type="common">Springtail</name>
    <name type="synonym">Podura cincta</name>
    <dbReference type="NCBI Taxonomy" id="48709"/>
    <lineage>
        <taxon>Eukaryota</taxon>
        <taxon>Metazoa</taxon>
        <taxon>Ecdysozoa</taxon>
        <taxon>Arthropoda</taxon>
        <taxon>Hexapoda</taxon>
        <taxon>Collembola</taxon>
        <taxon>Entomobryomorpha</taxon>
        <taxon>Entomobryoidea</taxon>
        <taxon>Orchesellidae</taxon>
        <taxon>Orchesellinae</taxon>
        <taxon>Orchesella</taxon>
    </lineage>
</organism>
<name>A0A1D2N1F6_ORCCI</name>
<keyword evidence="2" id="KW-0812">Transmembrane</keyword>
<feature type="region of interest" description="Disordered" evidence="1">
    <location>
        <begin position="318"/>
        <end position="376"/>
    </location>
</feature>
<dbReference type="InterPro" id="IPR031578">
    <property type="entry name" value="TipE"/>
</dbReference>
<evidence type="ECO:0000313" key="4">
    <source>
        <dbReference type="EMBL" id="ODM99060.1"/>
    </source>
</evidence>